<dbReference type="OrthoDB" id="38531at2759"/>
<evidence type="ECO:0000259" key="2">
    <source>
        <dbReference type="Pfam" id="PF13632"/>
    </source>
</evidence>
<evidence type="ECO:0000256" key="1">
    <source>
        <dbReference type="SAM" id="Phobius"/>
    </source>
</evidence>
<dbReference type="Pfam" id="PF25550">
    <property type="entry name" value="DUF7928"/>
    <property type="match status" value="1"/>
</dbReference>
<keyword evidence="1" id="KW-1133">Transmembrane helix</keyword>
<dbReference type="Gene3D" id="3.90.550.10">
    <property type="entry name" value="Spore Coat Polysaccharide Biosynthesis Protein SpsA, Chain A"/>
    <property type="match status" value="1"/>
</dbReference>
<dbReference type="AlphaFoldDB" id="A0A2J6SFQ9"/>
<feature type="transmembrane region" description="Helical" evidence="1">
    <location>
        <begin position="739"/>
        <end position="761"/>
    </location>
</feature>
<keyword evidence="5" id="KW-1185">Reference proteome</keyword>
<gene>
    <name evidence="4" type="ORF">K444DRAFT_657852</name>
</gene>
<organism evidence="4 5">
    <name type="scientific">Hyaloscypha bicolor E</name>
    <dbReference type="NCBI Taxonomy" id="1095630"/>
    <lineage>
        <taxon>Eukaryota</taxon>
        <taxon>Fungi</taxon>
        <taxon>Dikarya</taxon>
        <taxon>Ascomycota</taxon>
        <taxon>Pezizomycotina</taxon>
        <taxon>Leotiomycetes</taxon>
        <taxon>Helotiales</taxon>
        <taxon>Hyaloscyphaceae</taxon>
        <taxon>Hyaloscypha</taxon>
        <taxon>Hyaloscypha bicolor</taxon>
    </lineage>
</organism>
<dbReference type="InterPro" id="IPR001173">
    <property type="entry name" value="Glyco_trans_2-like"/>
</dbReference>
<dbReference type="PANTHER" id="PTHR35408">
    <property type="entry name" value="CHROMOSOME 15, WHOLE GENOME SHOTGUN SEQUENCE"/>
    <property type="match status" value="1"/>
</dbReference>
<keyword evidence="1" id="KW-0812">Transmembrane</keyword>
<evidence type="ECO:0000313" key="5">
    <source>
        <dbReference type="Proteomes" id="UP000235371"/>
    </source>
</evidence>
<dbReference type="Pfam" id="PF13632">
    <property type="entry name" value="Glyco_trans_2_3"/>
    <property type="match status" value="1"/>
</dbReference>
<accession>A0A2J6SFQ9</accession>
<sequence length="849" mass="95397">MVNYLYARISNNKWIPQLGSGHPGVALGVLLKKSRGNYVCYPEIMSPVLLAAVQKLNVEVAFTMRTEMIEGLFQSWDDDRKDLRLKDGSQLQFVNSLSTVASTNIKKFQYACLVRDERMALVWHDDLQQIIPHATRLEEKLLSLVWGTDALPFSLLSPSGTSIAPSIYGSPNPSVSNLSIVKAPLGLSDLVQEDTLQLHDKSMDNPESLERPVYLTSAFFVGMGMCLIIVLLLGFATSKLIVEALTDGKWARLGFIAVTPLLLLVGLFFIIVIITDSFQAFGPIGGIKCNSRFFSAIRPSLARAYSEGFTPPPITIQMPVYKEGLEGVIKPTINSLKEAISHYESHGGTASIFINDDGIQIIPEEEAQARREYYHDNNIGWVSRPKHGKDGFVRKGKFKKASNMNFALNISQRVEAYLQEMVETRIAAYGTDHISQREEDEMYQICLERVLKEDPRAQADGNIRMGEIILIIDSDTRVPVDCLLYGAAEMFLSPEVAIVQHSTGVMQVVNDYFENGITFFTNLVYTSIRYSIGCGEVAPFVGHNAFLRWQAVQSVGVKEDDKYIAYWSESHVSEDFDIALRLQIAGNIVRVASYHNDEFKEGVSLTVYDELARWEKYAYGCSELVFHPIYQWPFKGPFTPLFITFLRSNILLSSKCTILAYIASYFALASGATLTFMNYFLVGWFNGDLDKFYMQSWNVFVSLVVVFNLGGNISLAILRYRLGERSLLGSLGENFKWMPMFTIFFGGLSFHLNCAILAHLLHIDMQWGATAKEKENSNFFQEIPKIFKNFKWMYLFLAIITGIMIYLGTAAPRGWDIKGITAVVPMAVTVVSHALVPFVLNPSLMVFNY</sequence>
<dbReference type="SUPFAM" id="SSF53448">
    <property type="entry name" value="Nucleotide-diphospho-sugar transferases"/>
    <property type="match status" value="1"/>
</dbReference>
<protein>
    <submittedName>
        <fullName evidence="4">Uncharacterized protein</fullName>
    </submittedName>
</protein>
<evidence type="ECO:0000313" key="4">
    <source>
        <dbReference type="EMBL" id="PMD49608.1"/>
    </source>
</evidence>
<feature type="transmembrane region" description="Helical" evidence="1">
    <location>
        <begin position="820"/>
        <end position="840"/>
    </location>
</feature>
<feature type="domain" description="Glycosyltransferase 2-like" evidence="2">
    <location>
        <begin position="468"/>
        <end position="676"/>
    </location>
</feature>
<dbReference type="RefSeq" id="XP_024726512.1">
    <property type="nucleotide sequence ID" value="XM_024886195.1"/>
</dbReference>
<proteinExistence type="predicted"/>
<feature type="transmembrane region" description="Helical" evidence="1">
    <location>
        <begin position="792"/>
        <end position="808"/>
    </location>
</feature>
<keyword evidence="1" id="KW-0472">Membrane</keyword>
<feature type="transmembrane region" description="Helical" evidence="1">
    <location>
        <begin position="213"/>
        <end position="235"/>
    </location>
</feature>
<dbReference type="InterPro" id="IPR029044">
    <property type="entry name" value="Nucleotide-diphossugar_trans"/>
</dbReference>
<dbReference type="EMBL" id="KZ613920">
    <property type="protein sequence ID" value="PMD49608.1"/>
    <property type="molecule type" value="Genomic_DNA"/>
</dbReference>
<feature type="transmembrane region" description="Helical" evidence="1">
    <location>
        <begin position="255"/>
        <end position="274"/>
    </location>
</feature>
<evidence type="ECO:0000259" key="3">
    <source>
        <dbReference type="Pfam" id="PF25550"/>
    </source>
</evidence>
<feature type="domain" description="DUF7928" evidence="3">
    <location>
        <begin position="1"/>
        <end position="150"/>
    </location>
</feature>
<dbReference type="Proteomes" id="UP000235371">
    <property type="component" value="Unassembled WGS sequence"/>
</dbReference>
<reference evidence="4 5" key="1">
    <citation type="submission" date="2016-04" db="EMBL/GenBank/DDBJ databases">
        <title>A degradative enzymes factory behind the ericoid mycorrhizal symbiosis.</title>
        <authorList>
            <consortium name="DOE Joint Genome Institute"/>
            <person name="Martino E."/>
            <person name="Morin E."/>
            <person name="Grelet G."/>
            <person name="Kuo A."/>
            <person name="Kohler A."/>
            <person name="Daghino S."/>
            <person name="Barry K."/>
            <person name="Choi C."/>
            <person name="Cichocki N."/>
            <person name="Clum A."/>
            <person name="Copeland A."/>
            <person name="Hainaut M."/>
            <person name="Haridas S."/>
            <person name="Labutti K."/>
            <person name="Lindquist E."/>
            <person name="Lipzen A."/>
            <person name="Khouja H.-R."/>
            <person name="Murat C."/>
            <person name="Ohm R."/>
            <person name="Olson A."/>
            <person name="Spatafora J."/>
            <person name="Veneault-Fourrey C."/>
            <person name="Henrissat B."/>
            <person name="Grigoriev I."/>
            <person name="Martin F."/>
            <person name="Perotto S."/>
        </authorList>
    </citation>
    <scope>NUCLEOTIDE SEQUENCE [LARGE SCALE GENOMIC DNA]</scope>
    <source>
        <strain evidence="4 5">E</strain>
    </source>
</reference>
<dbReference type="PANTHER" id="PTHR35408:SF2">
    <property type="entry name" value="GLYCOSYLTRANSFERASE 2-LIKE DOMAIN-CONTAINING PROTEIN"/>
    <property type="match status" value="1"/>
</dbReference>
<feature type="transmembrane region" description="Helical" evidence="1">
    <location>
        <begin position="697"/>
        <end position="718"/>
    </location>
</feature>
<feature type="transmembrane region" description="Helical" evidence="1">
    <location>
        <begin position="658"/>
        <end position="685"/>
    </location>
</feature>
<name>A0A2J6SFQ9_9HELO</name>
<dbReference type="STRING" id="1095630.A0A2J6SFQ9"/>
<dbReference type="InterPro" id="IPR057688">
    <property type="entry name" value="DUF7928"/>
</dbReference>
<dbReference type="GeneID" id="36594272"/>
<dbReference type="InParanoid" id="A0A2J6SFQ9"/>